<reference evidence="3" key="1">
    <citation type="submission" date="2013-04" db="EMBL/GenBank/DDBJ databases">
        <authorList>
            <person name="Qu J."/>
            <person name="Murali S.C."/>
            <person name="Bandaranaike D."/>
            <person name="Bellair M."/>
            <person name="Blankenburg K."/>
            <person name="Chao H."/>
            <person name="Dinh H."/>
            <person name="Doddapaneni H."/>
            <person name="Downs B."/>
            <person name="Dugan-Rocha S."/>
            <person name="Elkadiri S."/>
            <person name="Gnanaolivu R.D."/>
            <person name="Hernandez B."/>
            <person name="Javaid M."/>
            <person name="Jayaseelan J.C."/>
            <person name="Lee S."/>
            <person name="Li M."/>
            <person name="Ming W."/>
            <person name="Munidasa M."/>
            <person name="Muniz J."/>
            <person name="Nguyen L."/>
            <person name="Ongeri F."/>
            <person name="Osuji N."/>
            <person name="Pu L.-L."/>
            <person name="Puazo M."/>
            <person name="Qu C."/>
            <person name="Quiroz J."/>
            <person name="Raj R."/>
            <person name="Weissenberger G."/>
            <person name="Xin Y."/>
            <person name="Zou X."/>
            <person name="Han Y."/>
            <person name="Richards S."/>
            <person name="Worley K."/>
            <person name="Muzny D."/>
            <person name="Gibbs R."/>
        </authorList>
    </citation>
    <scope>NUCLEOTIDE SEQUENCE</scope>
    <source>
        <strain evidence="3">Sampled in the wild</strain>
    </source>
</reference>
<dbReference type="Pfam" id="PF13843">
    <property type="entry name" value="DDE_Tnp_1_7"/>
    <property type="match status" value="1"/>
</dbReference>
<proteinExistence type="predicted"/>
<evidence type="ECO:0000259" key="2">
    <source>
        <dbReference type="Pfam" id="PF13843"/>
    </source>
</evidence>
<sequence length="260" mass="30359">MELALLDPKRMSRIVFKTFEDALMRRWKRILENSVLYESEGISDSSEDDDNNEDIYSVSSGERFSESLSEDEMELEEPVSKKARRNEWNWTRISNTVKEFNFTATPGYCMQFSVKLLVKNRKGTKDIPSSEAVVLELMKPYLHMGYAVAMDNWYSSPDLFKKLAKEKTNVLGTLTVNRKNMPKAFKTRKKGYRKLFFYVMDMVVYNMYVLYKKISGKRIQSDDFREDLAEKFLEGVELPEYIRRGRPASGLSPMLFQAAN</sequence>
<organism evidence="3 4">
    <name type="scientific">Ladona fulva</name>
    <name type="common">Scarce chaser dragonfly</name>
    <name type="synonym">Libellula fulva</name>
    <dbReference type="NCBI Taxonomy" id="123851"/>
    <lineage>
        <taxon>Eukaryota</taxon>
        <taxon>Metazoa</taxon>
        <taxon>Ecdysozoa</taxon>
        <taxon>Arthropoda</taxon>
        <taxon>Hexapoda</taxon>
        <taxon>Insecta</taxon>
        <taxon>Pterygota</taxon>
        <taxon>Palaeoptera</taxon>
        <taxon>Odonata</taxon>
        <taxon>Epiprocta</taxon>
        <taxon>Anisoptera</taxon>
        <taxon>Libelluloidea</taxon>
        <taxon>Libellulidae</taxon>
        <taxon>Ladona</taxon>
    </lineage>
</organism>
<dbReference type="InterPro" id="IPR029526">
    <property type="entry name" value="PGBD"/>
</dbReference>
<name>A0A8K0K1N4_LADFU</name>
<accession>A0A8K0K1N4</accession>
<evidence type="ECO:0000313" key="4">
    <source>
        <dbReference type="Proteomes" id="UP000792457"/>
    </source>
</evidence>
<evidence type="ECO:0000256" key="1">
    <source>
        <dbReference type="SAM" id="MobiDB-lite"/>
    </source>
</evidence>
<reference evidence="3" key="2">
    <citation type="submission" date="2017-10" db="EMBL/GenBank/DDBJ databases">
        <title>Ladona fulva Genome sequencing and assembly.</title>
        <authorList>
            <person name="Murali S."/>
            <person name="Richards S."/>
            <person name="Bandaranaike D."/>
            <person name="Bellair M."/>
            <person name="Blankenburg K."/>
            <person name="Chao H."/>
            <person name="Dinh H."/>
            <person name="Doddapaneni H."/>
            <person name="Dugan-Rocha S."/>
            <person name="Elkadiri S."/>
            <person name="Gnanaolivu R."/>
            <person name="Hernandez B."/>
            <person name="Skinner E."/>
            <person name="Javaid M."/>
            <person name="Lee S."/>
            <person name="Li M."/>
            <person name="Ming W."/>
            <person name="Munidasa M."/>
            <person name="Muniz J."/>
            <person name="Nguyen L."/>
            <person name="Hughes D."/>
            <person name="Osuji N."/>
            <person name="Pu L.-L."/>
            <person name="Puazo M."/>
            <person name="Qu C."/>
            <person name="Quiroz J."/>
            <person name="Raj R."/>
            <person name="Weissenberger G."/>
            <person name="Xin Y."/>
            <person name="Zou X."/>
            <person name="Han Y."/>
            <person name="Worley K."/>
            <person name="Muzny D."/>
            <person name="Gibbs R."/>
        </authorList>
    </citation>
    <scope>NUCLEOTIDE SEQUENCE</scope>
    <source>
        <strain evidence="3">Sampled in the wild</strain>
    </source>
</reference>
<comment type="caution">
    <text evidence="3">The sequence shown here is derived from an EMBL/GenBank/DDBJ whole genome shotgun (WGS) entry which is preliminary data.</text>
</comment>
<protein>
    <recommendedName>
        <fullName evidence="2">PiggyBac transposable element-derived protein domain-containing protein</fullName>
    </recommendedName>
</protein>
<dbReference type="OrthoDB" id="8194810at2759"/>
<dbReference type="PANTHER" id="PTHR46599:SF3">
    <property type="entry name" value="PIGGYBAC TRANSPOSABLE ELEMENT-DERIVED PROTEIN 4"/>
    <property type="match status" value="1"/>
</dbReference>
<gene>
    <name evidence="3" type="ORF">J437_LFUL005297</name>
</gene>
<keyword evidence="4" id="KW-1185">Reference proteome</keyword>
<feature type="domain" description="PiggyBac transposable element-derived protein" evidence="2">
    <location>
        <begin position="105"/>
        <end position="189"/>
    </location>
</feature>
<feature type="compositionally biased region" description="Acidic residues" evidence="1">
    <location>
        <begin position="68"/>
        <end position="77"/>
    </location>
</feature>
<dbReference type="Proteomes" id="UP000792457">
    <property type="component" value="Unassembled WGS sequence"/>
</dbReference>
<dbReference type="AlphaFoldDB" id="A0A8K0K1N4"/>
<evidence type="ECO:0000313" key="3">
    <source>
        <dbReference type="EMBL" id="KAG8226645.1"/>
    </source>
</evidence>
<feature type="region of interest" description="Disordered" evidence="1">
    <location>
        <begin position="41"/>
        <end position="78"/>
    </location>
</feature>
<dbReference type="EMBL" id="KZ308291">
    <property type="protein sequence ID" value="KAG8226645.1"/>
    <property type="molecule type" value="Genomic_DNA"/>
</dbReference>
<dbReference type="PANTHER" id="PTHR46599">
    <property type="entry name" value="PIGGYBAC TRANSPOSABLE ELEMENT-DERIVED PROTEIN 4"/>
    <property type="match status" value="1"/>
</dbReference>